<evidence type="ECO:0000256" key="6">
    <source>
        <dbReference type="SAM" id="Phobius"/>
    </source>
</evidence>
<evidence type="ECO:0000256" key="4">
    <source>
        <dbReference type="ARBA" id="ARBA00022989"/>
    </source>
</evidence>
<dbReference type="SUPFAM" id="SSF111352">
    <property type="entry name" value="Ammonium transporter"/>
    <property type="match status" value="1"/>
</dbReference>
<dbReference type="STRING" id="43335.A0A4V6AAW2"/>
<sequence length="125" mass="14351">MHCFYAFGFVLAFHGVAIGLYAKFYPVWCVSPRLTKDRERFPPNNILFRLFGAGLLWMSWTCFNGGDPCVVSTDASLAVLNTVDFERFHYELKQCFSLTHNPQKNIRMSECLYKDADIVAKIVIV</sequence>
<evidence type="ECO:0000256" key="1">
    <source>
        <dbReference type="ARBA" id="ARBA00004141"/>
    </source>
</evidence>
<reference evidence="8" key="1">
    <citation type="submission" date="2018-10" db="EMBL/GenBank/DDBJ databases">
        <title>Population genomic analysis revealed the cold adaptation of white poplar.</title>
        <authorList>
            <person name="Liu Y.-J."/>
        </authorList>
    </citation>
    <scope>NUCLEOTIDE SEQUENCE [LARGE SCALE GENOMIC DNA]</scope>
    <source>
        <strain evidence="8">PAL-ZL1</strain>
    </source>
</reference>
<name>A0A4V6AAW2_POPAL</name>
<comment type="similarity">
    <text evidence="2">Belongs to the ammonia transporter channel (TC 1.A.11.2) family.</text>
</comment>
<keyword evidence="3 6" id="KW-0812">Transmembrane</keyword>
<keyword evidence="4 6" id="KW-1133">Transmembrane helix</keyword>
<evidence type="ECO:0000256" key="5">
    <source>
        <dbReference type="ARBA" id="ARBA00023136"/>
    </source>
</evidence>
<protein>
    <recommendedName>
        <fullName evidence="7">Ammonium transporter AmtB-like domain-containing protein</fullName>
    </recommendedName>
</protein>
<dbReference type="EMBL" id="RCHU01000222">
    <property type="protein sequence ID" value="TKS10786.1"/>
    <property type="molecule type" value="Genomic_DNA"/>
</dbReference>
<dbReference type="PANTHER" id="PTHR43029:SF7">
    <property type="entry name" value="AMMONIUM TRANSPORTER 2 MEMBER 5"/>
    <property type="match status" value="1"/>
</dbReference>
<evidence type="ECO:0000256" key="2">
    <source>
        <dbReference type="ARBA" id="ARBA00005887"/>
    </source>
</evidence>
<dbReference type="Pfam" id="PF00909">
    <property type="entry name" value="Ammonium_transp"/>
    <property type="match status" value="1"/>
</dbReference>
<dbReference type="InterPro" id="IPR001905">
    <property type="entry name" value="Ammonium_transpt"/>
</dbReference>
<evidence type="ECO:0000313" key="8">
    <source>
        <dbReference type="EMBL" id="TKS10786.1"/>
    </source>
</evidence>
<evidence type="ECO:0000259" key="7">
    <source>
        <dbReference type="Pfam" id="PF00909"/>
    </source>
</evidence>
<comment type="caution">
    <text evidence="8">The sequence shown here is derived from an EMBL/GenBank/DDBJ whole genome shotgun (WGS) entry which is preliminary data.</text>
</comment>
<feature type="transmembrane region" description="Helical" evidence="6">
    <location>
        <begin position="6"/>
        <end position="25"/>
    </location>
</feature>
<dbReference type="AlphaFoldDB" id="A0A4V6AAW2"/>
<keyword evidence="5 6" id="KW-0472">Membrane</keyword>
<accession>A0A4V6AAW2</accession>
<organism evidence="8">
    <name type="scientific">Populus alba</name>
    <name type="common">White poplar</name>
    <dbReference type="NCBI Taxonomy" id="43335"/>
    <lineage>
        <taxon>Eukaryota</taxon>
        <taxon>Viridiplantae</taxon>
        <taxon>Streptophyta</taxon>
        <taxon>Embryophyta</taxon>
        <taxon>Tracheophyta</taxon>
        <taxon>Spermatophyta</taxon>
        <taxon>Magnoliopsida</taxon>
        <taxon>eudicotyledons</taxon>
        <taxon>Gunneridae</taxon>
        <taxon>Pentapetalae</taxon>
        <taxon>rosids</taxon>
        <taxon>fabids</taxon>
        <taxon>Malpighiales</taxon>
        <taxon>Salicaceae</taxon>
        <taxon>Saliceae</taxon>
        <taxon>Populus</taxon>
    </lineage>
</organism>
<dbReference type="GO" id="GO:0008519">
    <property type="term" value="F:ammonium channel activity"/>
    <property type="evidence" value="ECO:0007669"/>
    <property type="project" value="InterPro"/>
</dbReference>
<dbReference type="Gene3D" id="1.10.3430.10">
    <property type="entry name" value="Ammonium transporter AmtB like domains"/>
    <property type="match status" value="1"/>
</dbReference>
<evidence type="ECO:0000256" key="3">
    <source>
        <dbReference type="ARBA" id="ARBA00022692"/>
    </source>
</evidence>
<dbReference type="InterPro" id="IPR024041">
    <property type="entry name" value="NH4_transpt_AmtB-like_dom"/>
</dbReference>
<feature type="domain" description="Ammonium transporter AmtB-like" evidence="7">
    <location>
        <begin position="21"/>
        <end position="82"/>
    </location>
</feature>
<dbReference type="GO" id="GO:0005886">
    <property type="term" value="C:plasma membrane"/>
    <property type="evidence" value="ECO:0007669"/>
    <property type="project" value="TreeGrafter"/>
</dbReference>
<proteinExistence type="inferred from homology"/>
<dbReference type="PANTHER" id="PTHR43029">
    <property type="entry name" value="AMMONIUM TRANSPORTER MEP2"/>
    <property type="match status" value="1"/>
</dbReference>
<gene>
    <name evidence="8" type="ORF">D5086_0000078510</name>
</gene>
<dbReference type="InterPro" id="IPR029020">
    <property type="entry name" value="Ammonium/urea_transptr"/>
</dbReference>
<comment type="subcellular location">
    <subcellularLocation>
        <location evidence="1">Membrane</location>
        <topology evidence="1">Multi-pass membrane protein</topology>
    </subcellularLocation>
</comment>